<accession>A0A9Q5ZGJ0</accession>
<dbReference type="RefSeq" id="WP_099066562.1">
    <property type="nucleotide sequence ID" value="NZ_LAHD01000005.1"/>
</dbReference>
<dbReference type="GeneID" id="57094336"/>
<evidence type="ECO:0000313" key="2">
    <source>
        <dbReference type="Proteomes" id="UP000222310"/>
    </source>
</evidence>
<name>A0A9Q5ZGJ0_NOSLI</name>
<proteinExistence type="predicted"/>
<protein>
    <submittedName>
        <fullName evidence="1">Uncharacterized protein</fullName>
    </submittedName>
</protein>
<gene>
    <name evidence="1" type="ORF">VF08_03320</name>
</gene>
<dbReference type="Proteomes" id="UP000222310">
    <property type="component" value="Unassembled WGS sequence"/>
</dbReference>
<reference evidence="1 2" key="1">
    <citation type="submission" date="2015-02" db="EMBL/GenBank/DDBJ databases">
        <title>Nostoc linckia genome annotation.</title>
        <authorList>
            <person name="Zhou Z."/>
        </authorList>
    </citation>
    <scope>NUCLEOTIDE SEQUENCE [LARGE SCALE GENOMIC DNA]</scope>
    <source>
        <strain evidence="2">z8</strain>
    </source>
</reference>
<dbReference type="EMBL" id="LAHD01000005">
    <property type="protein sequence ID" value="PHK06776.1"/>
    <property type="molecule type" value="Genomic_DNA"/>
</dbReference>
<sequence>MPTIKECRELLDIQSRDTINEDLKALGLFGNNHLSWGEVRRVLEIRTFLGIKPGIHSREQFNNTSKEELEKLFQKHQSSIEQKLHHLQNQYKNRHRVTVHLTLDQD</sequence>
<evidence type="ECO:0000313" key="1">
    <source>
        <dbReference type="EMBL" id="PHK06776.1"/>
    </source>
</evidence>
<comment type="caution">
    <text evidence="1">The sequence shown here is derived from an EMBL/GenBank/DDBJ whole genome shotgun (WGS) entry which is preliminary data.</text>
</comment>
<organism evidence="1 2">
    <name type="scientific">Nostoc linckia z8</name>
    <dbReference type="NCBI Taxonomy" id="1628746"/>
    <lineage>
        <taxon>Bacteria</taxon>
        <taxon>Bacillati</taxon>
        <taxon>Cyanobacteriota</taxon>
        <taxon>Cyanophyceae</taxon>
        <taxon>Nostocales</taxon>
        <taxon>Nostocaceae</taxon>
        <taxon>Nostoc</taxon>
    </lineage>
</organism>
<dbReference type="AlphaFoldDB" id="A0A9Q5ZGJ0"/>